<dbReference type="InterPro" id="IPR036390">
    <property type="entry name" value="WH_DNA-bd_sf"/>
</dbReference>
<sequence>MLAYERQAKILDILLKNDVYTIEQFLNVFPKVSASTIRRDLKFLEAENRIIMFHGGDVMLKRSSYEDVFATKKMHNIDNKIRLAKYAASMIKNGDVVYLDSSTTIMEMIPFINKEVTIVTNYVNFTPFQDFDYNVIKIGGTITKTSLACFDSLAKEMIKTMNFDIAFVGCGGIDKVHGITYPTIEQAIYERQLKRQSLRYVVIADESKFYNVFAGKAFDMDECEIYTDELPKEIRKIKNIHIID</sequence>
<dbReference type="SUPFAM" id="SSF46785">
    <property type="entry name" value="Winged helix' DNA-binding domain"/>
    <property type="match status" value="1"/>
</dbReference>
<evidence type="ECO:0000313" key="4">
    <source>
        <dbReference type="EMBL" id="MDQ0359905.1"/>
    </source>
</evidence>
<evidence type="ECO:0000256" key="2">
    <source>
        <dbReference type="ARBA" id="ARBA00023163"/>
    </source>
</evidence>
<evidence type="ECO:0000256" key="1">
    <source>
        <dbReference type="ARBA" id="ARBA00023015"/>
    </source>
</evidence>
<dbReference type="Gene3D" id="3.40.50.1360">
    <property type="match status" value="1"/>
</dbReference>
<protein>
    <submittedName>
        <fullName evidence="4">DeoR family fructose operon transcriptional repressor</fullName>
    </submittedName>
</protein>
<dbReference type="SMART" id="SM01134">
    <property type="entry name" value="DeoRC"/>
    <property type="match status" value="1"/>
</dbReference>
<evidence type="ECO:0000259" key="3">
    <source>
        <dbReference type="PROSITE" id="PS51000"/>
    </source>
</evidence>
<dbReference type="PROSITE" id="PS51000">
    <property type="entry name" value="HTH_DEOR_2"/>
    <property type="match status" value="1"/>
</dbReference>
<keyword evidence="2" id="KW-0804">Transcription</keyword>
<comment type="caution">
    <text evidence="4">The sequence shown here is derived from an EMBL/GenBank/DDBJ whole genome shotgun (WGS) entry which is preliminary data.</text>
</comment>
<evidence type="ECO:0000313" key="5">
    <source>
        <dbReference type="Proteomes" id="UP001230220"/>
    </source>
</evidence>
<organism evidence="4 5">
    <name type="scientific">Breznakia pachnodae</name>
    <dbReference type="NCBI Taxonomy" id="265178"/>
    <lineage>
        <taxon>Bacteria</taxon>
        <taxon>Bacillati</taxon>
        <taxon>Bacillota</taxon>
        <taxon>Erysipelotrichia</taxon>
        <taxon>Erysipelotrichales</taxon>
        <taxon>Erysipelotrichaceae</taxon>
        <taxon>Breznakia</taxon>
    </lineage>
</organism>
<gene>
    <name evidence="4" type="ORF">J2S15_000636</name>
</gene>
<feature type="domain" description="HTH deoR-type" evidence="3">
    <location>
        <begin position="3"/>
        <end position="59"/>
    </location>
</feature>
<dbReference type="InterPro" id="IPR050313">
    <property type="entry name" value="Carb_Metab_HTH_regulators"/>
</dbReference>
<dbReference type="Proteomes" id="UP001230220">
    <property type="component" value="Unassembled WGS sequence"/>
</dbReference>
<keyword evidence="5" id="KW-1185">Reference proteome</keyword>
<dbReference type="RefSeq" id="WP_307405407.1">
    <property type="nucleotide sequence ID" value="NZ_JAUSUR010000001.1"/>
</dbReference>
<dbReference type="InterPro" id="IPR014036">
    <property type="entry name" value="DeoR-like_C"/>
</dbReference>
<proteinExistence type="predicted"/>
<dbReference type="EMBL" id="JAUSUR010000001">
    <property type="protein sequence ID" value="MDQ0359905.1"/>
    <property type="molecule type" value="Genomic_DNA"/>
</dbReference>
<reference evidence="4 5" key="1">
    <citation type="submission" date="2023-07" db="EMBL/GenBank/DDBJ databases">
        <title>Genomic Encyclopedia of Type Strains, Phase IV (KMG-IV): sequencing the most valuable type-strain genomes for metagenomic binning, comparative biology and taxonomic classification.</title>
        <authorList>
            <person name="Goeker M."/>
        </authorList>
    </citation>
    <scope>NUCLEOTIDE SEQUENCE [LARGE SCALE GENOMIC DNA]</scope>
    <source>
        <strain evidence="4 5">DSM 16784</strain>
    </source>
</reference>
<dbReference type="SMART" id="SM00420">
    <property type="entry name" value="HTH_DEOR"/>
    <property type="match status" value="1"/>
</dbReference>
<dbReference type="SUPFAM" id="SSF100950">
    <property type="entry name" value="NagB/RpiA/CoA transferase-like"/>
    <property type="match status" value="1"/>
</dbReference>
<dbReference type="PANTHER" id="PTHR30363:SF56">
    <property type="entry name" value="TRANSCRIPTIONAL REGULATOR, DEOR FAMILY"/>
    <property type="match status" value="1"/>
</dbReference>
<keyword evidence="1" id="KW-0805">Transcription regulation</keyword>
<name>A0ABU0DZ36_9FIRM</name>
<dbReference type="Pfam" id="PF00455">
    <property type="entry name" value="DeoRC"/>
    <property type="match status" value="1"/>
</dbReference>
<dbReference type="PANTHER" id="PTHR30363">
    <property type="entry name" value="HTH-TYPE TRANSCRIPTIONAL REGULATOR SRLR-RELATED"/>
    <property type="match status" value="1"/>
</dbReference>
<dbReference type="InterPro" id="IPR037171">
    <property type="entry name" value="NagB/RpiA_transferase-like"/>
</dbReference>
<dbReference type="InterPro" id="IPR001034">
    <property type="entry name" value="DeoR_HTH"/>
</dbReference>
<accession>A0ABU0DZ36</accession>
<dbReference type="Pfam" id="PF08220">
    <property type="entry name" value="HTH_DeoR"/>
    <property type="match status" value="1"/>
</dbReference>